<sequence length="561" mass="60852">MPNLHEPNRLMKRQSNQTASNAAAGDQSHSPPREGAESHRNLHNSTEHHASRTESPWTKNQTDKNDGQQLQSSDTAATHNLTSDAKEESSRDNTGGASSQTATQSPSSGSSTDGTASNLSSSSLSLNRTLTPETLTSASGKYLTGSHGSNETLERSYSLSNNKTTNATLPAYTLPSELSSPTNASSPVDIKSSTAEQQSQNDYHSKAKAVGISFGCLGAVLIISTAIFLIRKRLKAARSRSNDSNRAVRDRSSLEPVELGGADPFACPSSFSKKPLILRPQSASLLRNSFPHRPSILPLRNQTIKSQISPPVIEPRHPLYGPTPENTNAGSSSKNRTSMSSSSWYQHRPGVSKTRDPYNHLGTVLSVKNPDMGAGVNNYEDNKIDTTLHSTPVPPRPPRPEWPILPFDSTGIKSYSRPVEEAGAAELPAILPLNVSRRPYRDRSNTFAGARHQSIDQIILESPESGQDSPTLPQYRPEQEIRSICSINDREPNPARASQLSRSTCYSQSSEDGVSPAAAHHSIPDRKTPTELKFVSFGPTRSTSSQLEHKSIQRAERVMSL</sequence>
<accession>A0A0L6U852</accession>
<reference evidence="3 4" key="1">
    <citation type="submission" date="2015-08" db="EMBL/GenBank/DDBJ databases">
        <title>Next Generation Sequencing and Analysis of the Genome of Puccinia sorghi L Schw, the Causal Agent of Maize Common Rust.</title>
        <authorList>
            <person name="Rochi L."/>
            <person name="Burguener G."/>
            <person name="Darino M."/>
            <person name="Turjanski A."/>
            <person name="Kreff E."/>
            <person name="Dieguez M.J."/>
            <person name="Sacco F."/>
        </authorList>
    </citation>
    <scope>NUCLEOTIDE SEQUENCE [LARGE SCALE GENOMIC DNA]</scope>
    <source>
        <strain evidence="3 4">RO10H11247</strain>
    </source>
</reference>
<feature type="transmembrane region" description="Helical" evidence="2">
    <location>
        <begin position="209"/>
        <end position="230"/>
    </location>
</feature>
<feature type="region of interest" description="Disordered" evidence="1">
    <location>
        <begin position="380"/>
        <end position="401"/>
    </location>
</feature>
<dbReference type="OrthoDB" id="2502227at2759"/>
<feature type="region of interest" description="Disordered" evidence="1">
    <location>
        <begin position="1"/>
        <end position="199"/>
    </location>
</feature>
<feature type="compositionally biased region" description="Pro residues" evidence="1">
    <location>
        <begin position="392"/>
        <end position="401"/>
    </location>
</feature>
<feature type="compositionally biased region" description="Polar residues" evidence="1">
    <location>
        <begin position="176"/>
        <end position="199"/>
    </location>
</feature>
<dbReference type="AlphaFoldDB" id="A0A0L6U852"/>
<feature type="compositionally biased region" description="Polar residues" evidence="1">
    <location>
        <begin position="496"/>
        <end position="512"/>
    </location>
</feature>
<evidence type="ECO:0000256" key="2">
    <source>
        <dbReference type="SAM" id="Phobius"/>
    </source>
</evidence>
<evidence type="ECO:0000256" key="1">
    <source>
        <dbReference type="SAM" id="MobiDB-lite"/>
    </source>
</evidence>
<keyword evidence="4" id="KW-1185">Reference proteome</keyword>
<keyword evidence="2" id="KW-1133">Transmembrane helix</keyword>
<protein>
    <submittedName>
        <fullName evidence="3">Uncharacterized protein</fullName>
    </submittedName>
</protein>
<proteinExistence type="predicted"/>
<feature type="compositionally biased region" description="Polar residues" evidence="1">
    <location>
        <begin position="146"/>
        <end position="168"/>
    </location>
</feature>
<keyword evidence="2" id="KW-0472">Membrane</keyword>
<feature type="compositionally biased region" description="Basic and acidic residues" evidence="1">
    <location>
        <begin position="547"/>
        <end position="561"/>
    </location>
</feature>
<evidence type="ECO:0000313" key="4">
    <source>
        <dbReference type="Proteomes" id="UP000037035"/>
    </source>
</evidence>
<gene>
    <name evidence="3" type="ORF">VP01_888g2</name>
</gene>
<evidence type="ECO:0000313" key="3">
    <source>
        <dbReference type="EMBL" id="KNZ44729.1"/>
    </source>
</evidence>
<comment type="caution">
    <text evidence="3">The sequence shown here is derived from an EMBL/GenBank/DDBJ whole genome shotgun (WGS) entry which is preliminary data.</text>
</comment>
<feature type="compositionally biased region" description="Low complexity" evidence="1">
    <location>
        <begin position="331"/>
        <end position="343"/>
    </location>
</feature>
<organism evidence="3 4">
    <name type="scientific">Puccinia sorghi</name>
    <dbReference type="NCBI Taxonomy" id="27349"/>
    <lineage>
        <taxon>Eukaryota</taxon>
        <taxon>Fungi</taxon>
        <taxon>Dikarya</taxon>
        <taxon>Basidiomycota</taxon>
        <taxon>Pucciniomycotina</taxon>
        <taxon>Pucciniomycetes</taxon>
        <taxon>Pucciniales</taxon>
        <taxon>Pucciniaceae</taxon>
        <taxon>Puccinia</taxon>
    </lineage>
</organism>
<keyword evidence="2" id="KW-0812">Transmembrane</keyword>
<dbReference type="VEuPathDB" id="FungiDB:VP01_888g2"/>
<feature type="region of interest" description="Disordered" evidence="1">
    <location>
        <begin position="312"/>
        <end position="358"/>
    </location>
</feature>
<dbReference type="EMBL" id="LAVV01014481">
    <property type="protein sequence ID" value="KNZ44729.1"/>
    <property type="molecule type" value="Genomic_DNA"/>
</dbReference>
<dbReference type="Proteomes" id="UP000037035">
    <property type="component" value="Unassembled WGS sequence"/>
</dbReference>
<feature type="region of interest" description="Disordered" evidence="1">
    <location>
        <begin position="486"/>
        <end position="561"/>
    </location>
</feature>
<feature type="compositionally biased region" description="Polar residues" evidence="1">
    <location>
        <begin position="67"/>
        <end position="83"/>
    </location>
</feature>
<name>A0A0L6U852_9BASI</name>
<feature type="compositionally biased region" description="Low complexity" evidence="1">
    <location>
        <begin position="96"/>
        <end position="131"/>
    </location>
</feature>
<feature type="compositionally biased region" description="Basic and acidic residues" evidence="1">
    <location>
        <begin position="31"/>
        <end position="52"/>
    </location>
</feature>